<dbReference type="AlphaFoldDB" id="A0A158I5X7"/>
<feature type="transmembrane region" description="Helical" evidence="1">
    <location>
        <begin position="173"/>
        <end position="193"/>
    </location>
</feature>
<dbReference type="InterPro" id="IPR036259">
    <property type="entry name" value="MFS_trans_sf"/>
</dbReference>
<organism evidence="2 3">
    <name type="scientific">Caballeronia udeis</name>
    <dbReference type="NCBI Taxonomy" id="1232866"/>
    <lineage>
        <taxon>Bacteria</taxon>
        <taxon>Pseudomonadati</taxon>
        <taxon>Pseudomonadota</taxon>
        <taxon>Betaproteobacteria</taxon>
        <taxon>Burkholderiales</taxon>
        <taxon>Burkholderiaceae</taxon>
        <taxon>Caballeronia</taxon>
    </lineage>
</organism>
<evidence type="ECO:0000313" key="3">
    <source>
        <dbReference type="Proteomes" id="UP000054683"/>
    </source>
</evidence>
<keyword evidence="1" id="KW-1133">Transmembrane helix</keyword>
<feature type="transmembrane region" description="Helical" evidence="1">
    <location>
        <begin position="22"/>
        <end position="39"/>
    </location>
</feature>
<evidence type="ECO:0008006" key="4">
    <source>
        <dbReference type="Google" id="ProtNLM"/>
    </source>
</evidence>
<keyword evidence="1" id="KW-0472">Membrane</keyword>
<feature type="transmembrane region" description="Helical" evidence="1">
    <location>
        <begin position="214"/>
        <end position="236"/>
    </location>
</feature>
<protein>
    <recommendedName>
        <fullName evidence="4">Major facilitator transporter</fullName>
    </recommendedName>
</protein>
<feature type="transmembrane region" description="Helical" evidence="1">
    <location>
        <begin position="92"/>
        <end position="112"/>
    </location>
</feature>
<feature type="transmembrane region" description="Helical" evidence="1">
    <location>
        <begin position="256"/>
        <end position="278"/>
    </location>
</feature>
<evidence type="ECO:0000313" key="2">
    <source>
        <dbReference type="EMBL" id="SAL51763.1"/>
    </source>
</evidence>
<feature type="transmembrane region" description="Helical" evidence="1">
    <location>
        <begin position="118"/>
        <end position="137"/>
    </location>
</feature>
<feature type="transmembrane region" description="Helical" evidence="1">
    <location>
        <begin position="59"/>
        <end position="80"/>
    </location>
</feature>
<dbReference type="EMBL" id="FCOK02000041">
    <property type="protein sequence ID" value="SAL51763.1"/>
    <property type="molecule type" value="Genomic_DNA"/>
</dbReference>
<proteinExistence type="predicted"/>
<dbReference type="Gene3D" id="1.20.1250.20">
    <property type="entry name" value="MFS general substrate transporter like domains"/>
    <property type="match status" value="1"/>
</dbReference>
<name>A0A158I5X7_9BURK</name>
<feature type="transmembrane region" description="Helical" evidence="1">
    <location>
        <begin position="144"/>
        <end position="167"/>
    </location>
</feature>
<gene>
    <name evidence="2" type="ORF">AWB69_05322</name>
</gene>
<dbReference type="SUPFAM" id="SSF103473">
    <property type="entry name" value="MFS general substrate transporter"/>
    <property type="match status" value="1"/>
</dbReference>
<accession>A0A158I5X7</accession>
<evidence type="ECO:0000256" key="1">
    <source>
        <dbReference type="SAM" id="Phobius"/>
    </source>
</evidence>
<dbReference type="Proteomes" id="UP000054683">
    <property type="component" value="Unassembled WGS sequence"/>
</dbReference>
<keyword evidence="1" id="KW-0812">Transmembrane</keyword>
<sequence>MHSAVSTITPLARETEVKFGKSVWAVLMLLQVIALGSVQTQPVFTGGLADLLGLTLQQIGVVFSAELITAAATCTLVAMIVHPSDRRRILQWGLVAVNVGTFSNALAGTFASVTASRIIVGVGIGAVQAVMYATIAGSGQAARGYAMVSAAALFWGPPAVIGSTFLLRKFGMPAFLMQFALLAAIALAASSLIPRSQARPTEAGRPHPARPGSLQHGIGLTAFLLLACIGLVLLGHQVLWVYQERIGRAIGLDPQTIGLALAAALITGGLGSVLAALLGRRLGY</sequence>
<reference evidence="2 3" key="1">
    <citation type="submission" date="2016-01" db="EMBL/GenBank/DDBJ databases">
        <authorList>
            <person name="Oliw E.H."/>
        </authorList>
    </citation>
    <scope>NUCLEOTIDE SEQUENCE [LARGE SCALE GENOMIC DNA]</scope>
    <source>
        <strain evidence="2">LMG 27134</strain>
    </source>
</reference>